<dbReference type="InterPro" id="IPR003613">
    <property type="entry name" value="Ubox_domain"/>
</dbReference>
<evidence type="ECO:0000259" key="1">
    <source>
        <dbReference type="PROSITE" id="PS51698"/>
    </source>
</evidence>
<dbReference type="InterPro" id="IPR052085">
    <property type="entry name" value="WD-SAM-U-box"/>
</dbReference>
<comment type="caution">
    <text evidence="2">The sequence shown here is derived from an EMBL/GenBank/DDBJ whole genome shotgun (WGS) entry which is preliminary data.</text>
</comment>
<dbReference type="GO" id="GO:0016567">
    <property type="term" value="P:protein ubiquitination"/>
    <property type="evidence" value="ECO:0007669"/>
    <property type="project" value="UniProtKB-UniPathway"/>
</dbReference>
<dbReference type="Gene3D" id="3.30.40.10">
    <property type="entry name" value="Zinc/RING finger domain, C3HC4 (zinc finger)"/>
    <property type="match status" value="1"/>
</dbReference>
<feature type="domain" description="U-box" evidence="1">
    <location>
        <begin position="1"/>
        <end position="67"/>
    </location>
</feature>
<dbReference type="PROSITE" id="PS51698">
    <property type="entry name" value="U_BOX"/>
    <property type="match status" value="1"/>
</dbReference>
<organism evidence="2 3">
    <name type="scientific">Coccomyxa subellipsoidea (strain C-169)</name>
    <name type="common">Green microalga</name>
    <dbReference type="NCBI Taxonomy" id="574566"/>
    <lineage>
        <taxon>Eukaryota</taxon>
        <taxon>Viridiplantae</taxon>
        <taxon>Chlorophyta</taxon>
        <taxon>core chlorophytes</taxon>
        <taxon>Trebouxiophyceae</taxon>
        <taxon>Trebouxiophyceae incertae sedis</taxon>
        <taxon>Coccomyxaceae</taxon>
        <taxon>Coccomyxa</taxon>
        <taxon>Coccomyxa subellipsoidea</taxon>
    </lineage>
</organism>
<dbReference type="InterPro" id="IPR013083">
    <property type="entry name" value="Znf_RING/FYVE/PHD"/>
</dbReference>
<sequence>CSVLQDVMRDPVIAADGHTYERQALQGWLLSHNTSPITNQPLPHKGLISNHCLRSAIMEWAAKQPAAAA</sequence>
<dbReference type="GO" id="GO:0004842">
    <property type="term" value="F:ubiquitin-protein transferase activity"/>
    <property type="evidence" value="ECO:0007669"/>
    <property type="project" value="InterPro"/>
</dbReference>
<evidence type="ECO:0000313" key="3">
    <source>
        <dbReference type="Proteomes" id="UP000007264"/>
    </source>
</evidence>
<gene>
    <name evidence="2" type="ORF">COCSUDRAFT_15848</name>
</gene>
<dbReference type="eggNOG" id="ENOG502S95A">
    <property type="taxonomic scope" value="Eukaryota"/>
</dbReference>
<reference evidence="2 3" key="1">
    <citation type="journal article" date="2012" name="Genome Biol.">
        <title>The genome of the polar eukaryotic microalga coccomyxa subellipsoidea reveals traits of cold adaptation.</title>
        <authorList>
            <person name="Blanc G."/>
            <person name="Agarkova I."/>
            <person name="Grimwood J."/>
            <person name="Kuo A."/>
            <person name="Brueggeman A."/>
            <person name="Dunigan D."/>
            <person name="Gurnon J."/>
            <person name="Ladunga I."/>
            <person name="Lindquist E."/>
            <person name="Lucas S."/>
            <person name="Pangilinan J."/>
            <person name="Proschold T."/>
            <person name="Salamov A."/>
            <person name="Schmutz J."/>
            <person name="Weeks D."/>
            <person name="Yamada T."/>
            <person name="Claverie J.M."/>
            <person name="Grigoriev I."/>
            <person name="Van Etten J."/>
            <person name="Lomsadze A."/>
            <person name="Borodovsky M."/>
        </authorList>
    </citation>
    <scope>NUCLEOTIDE SEQUENCE [LARGE SCALE GENOMIC DNA]</scope>
    <source>
        <strain evidence="2 3">C-169</strain>
    </source>
</reference>
<dbReference type="SUPFAM" id="SSF57850">
    <property type="entry name" value="RING/U-box"/>
    <property type="match status" value="1"/>
</dbReference>
<keyword evidence="3" id="KW-1185">Reference proteome</keyword>
<dbReference type="GeneID" id="17041032"/>
<dbReference type="KEGG" id="csl:COCSUDRAFT_15848"/>
<proteinExistence type="predicted"/>
<dbReference type="SMART" id="SM00504">
    <property type="entry name" value="Ubox"/>
    <property type="match status" value="1"/>
</dbReference>
<evidence type="ECO:0000313" key="2">
    <source>
        <dbReference type="EMBL" id="EIE23044.1"/>
    </source>
</evidence>
<dbReference type="Pfam" id="PF04564">
    <property type="entry name" value="U-box"/>
    <property type="match status" value="1"/>
</dbReference>
<dbReference type="AlphaFoldDB" id="I0YXC5"/>
<dbReference type="STRING" id="574566.I0YXC5"/>
<dbReference type="EMBL" id="AGSI01000008">
    <property type="protein sequence ID" value="EIE23044.1"/>
    <property type="molecule type" value="Genomic_DNA"/>
</dbReference>
<dbReference type="Proteomes" id="UP000007264">
    <property type="component" value="Unassembled WGS sequence"/>
</dbReference>
<accession>I0YXC5</accession>
<feature type="non-terminal residue" evidence="2">
    <location>
        <position position="1"/>
    </location>
</feature>
<dbReference type="PANTHER" id="PTHR46573:SF1">
    <property type="entry name" value="WD REPEAT, SAM AND U-BOX DOMAIN-CONTAINING PROTEIN 1"/>
    <property type="match status" value="1"/>
</dbReference>
<dbReference type="RefSeq" id="XP_005647588.1">
    <property type="nucleotide sequence ID" value="XM_005647531.1"/>
</dbReference>
<dbReference type="CDD" id="cd16655">
    <property type="entry name" value="RING-Ubox_WDSUB1-like"/>
    <property type="match status" value="1"/>
</dbReference>
<dbReference type="UniPathway" id="UPA00143"/>
<name>I0YXC5_COCSC</name>
<dbReference type="OrthoDB" id="885946at2759"/>
<dbReference type="PANTHER" id="PTHR46573">
    <property type="entry name" value="WD REPEAT, SAM AND U-BOX DOMAIN-CONTAINING PROTEIN 1"/>
    <property type="match status" value="1"/>
</dbReference>
<protein>
    <submittedName>
        <fullName evidence="2">U box</fullName>
    </submittedName>
</protein>